<feature type="domain" description="Peptidase M28" evidence="1">
    <location>
        <begin position="172"/>
        <end position="370"/>
    </location>
</feature>
<dbReference type="Proteomes" id="UP000642284">
    <property type="component" value="Unassembled WGS sequence"/>
</dbReference>
<sequence length="379" mass="40325">MEQSTPRAKIVQNFPAYGVSWSPSGGDTGKLLAPDDVFGDSEGSWDGVESEGGIALLKLRQGSKTQVSQATAGLSGLTTQCHVPHQSPRAQRAGDSVRRQLTLAAAAGIKAVIFYSDNLHFLEFNPGQDRDLLPTTSVDGSEADLLLQDLAAGPVVIHVDLEVRLVRTETFNIIATTPGVTSTHLIGAHLDSVPSGPGINDNASGVAVLLETALKRAGDRRNPWRFCWWGGEEAGAQGSSRFVRELQASGGIDRIKGYVNLDMAASPNHVISVYGNDQGLEGLYTEYFQDSQQPWVREDVSVGSDHRPFMAAGIAVAGLGTWGPHQVKTDEEHALFGGTAGEPYDPNYHSSQDDLANVSWSALATCAAATYAANRAVTE</sequence>
<dbReference type="RefSeq" id="WP_214662290.1">
    <property type="nucleotide sequence ID" value="NZ_JACTVJ010000066.1"/>
</dbReference>
<gene>
    <name evidence="2" type="ORF">H9Y04_45320</name>
</gene>
<protein>
    <submittedName>
        <fullName evidence="2">M28 family peptidase</fullName>
    </submittedName>
</protein>
<dbReference type="InterPro" id="IPR007484">
    <property type="entry name" value="Peptidase_M28"/>
</dbReference>
<evidence type="ECO:0000259" key="1">
    <source>
        <dbReference type="Pfam" id="PF04389"/>
    </source>
</evidence>
<dbReference type="Gene3D" id="3.40.630.10">
    <property type="entry name" value="Zn peptidases"/>
    <property type="match status" value="1"/>
</dbReference>
<dbReference type="EMBL" id="JACTVJ010000066">
    <property type="protein sequence ID" value="MBC9719701.1"/>
    <property type="molecule type" value="Genomic_DNA"/>
</dbReference>
<dbReference type="PANTHER" id="PTHR12147">
    <property type="entry name" value="METALLOPEPTIDASE M28 FAMILY MEMBER"/>
    <property type="match status" value="1"/>
</dbReference>
<reference evidence="2 3" key="1">
    <citation type="submission" date="2020-08" db="EMBL/GenBank/DDBJ databases">
        <title>Genemic of Streptomyces polyaspartic.</title>
        <authorList>
            <person name="Liu W."/>
        </authorList>
    </citation>
    <scope>NUCLEOTIDE SEQUENCE [LARGE SCALE GENOMIC DNA]</scope>
    <source>
        <strain evidence="2 3">TRM66268-LWL</strain>
    </source>
</reference>
<dbReference type="PANTHER" id="PTHR12147:SF26">
    <property type="entry name" value="PEPTIDASE M28 DOMAIN-CONTAINING PROTEIN"/>
    <property type="match status" value="1"/>
</dbReference>
<dbReference type="SUPFAM" id="SSF53187">
    <property type="entry name" value="Zn-dependent exopeptidases"/>
    <property type="match status" value="1"/>
</dbReference>
<keyword evidence="3" id="KW-1185">Reference proteome</keyword>
<evidence type="ECO:0000313" key="2">
    <source>
        <dbReference type="EMBL" id="MBC9719701.1"/>
    </source>
</evidence>
<dbReference type="InterPro" id="IPR045175">
    <property type="entry name" value="M28_fam"/>
</dbReference>
<name>A0ABR7SW29_9ACTN</name>
<dbReference type="Pfam" id="PF04389">
    <property type="entry name" value="Peptidase_M28"/>
    <property type="match status" value="1"/>
</dbReference>
<organism evidence="2 3">
    <name type="scientific">Streptomyces polyasparticus</name>
    <dbReference type="NCBI Taxonomy" id="2767826"/>
    <lineage>
        <taxon>Bacteria</taxon>
        <taxon>Bacillati</taxon>
        <taxon>Actinomycetota</taxon>
        <taxon>Actinomycetes</taxon>
        <taxon>Kitasatosporales</taxon>
        <taxon>Streptomycetaceae</taxon>
        <taxon>Streptomyces</taxon>
    </lineage>
</organism>
<proteinExistence type="predicted"/>
<accession>A0ABR7SW29</accession>
<evidence type="ECO:0000313" key="3">
    <source>
        <dbReference type="Proteomes" id="UP000642284"/>
    </source>
</evidence>
<comment type="caution">
    <text evidence="2">The sequence shown here is derived from an EMBL/GenBank/DDBJ whole genome shotgun (WGS) entry which is preliminary data.</text>
</comment>